<protein>
    <submittedName>
        <fullName evidence="1">Uncharacterized protein</fullName>
    </submittedName>
</protein>
<organism evidence="1 2">
    <name type="scientific">Aspergillus bertholletiae</name>
    <dbReference type="NCBI Taxonomy" id="1226010"/>
    <lineage>
        <taxon>Eukaryota</taxon>
        <taxon>Fungi</taxon>
        <taxon>Dikarya</taxon>
        <taxon>Ascomycota</taxon>
        <taxon>Pezizomycotina</taxon>
        <taxon>Eurotiomycetes</taxon>
        <taxon>Eurotiomycetidae</taxon>
        <taxon>Eurotiales</taxon>
        <taxon>Aspergillaceae</taxon>
        <taxon>Aspergillus</taxon>
        <taxon>Aspergillus subgen. Circumdati</taxon>
    </lineage>
</organism>
<dbReference type="Proteomes" id="UP000326198">
    <property type="component" value="Unassembled WGS sequence"/>
</dbReference>
<sequence>MLFCSTIAQVLFLTTVGFSTLVTWAEFFPLNSNLINSFLALKLKAHPGLNISIFHCLNALPFP</sequence>
<evidence type="ECO:0000313" key="2">
    <source>
        <dbReference type="Proteomes" id="UP000326198"/>
    </source>
</evidence>
<dbReference type="AlphaFoldDB" id="A0A5N7B056"/>
<accession>A0A5N7B056</accession>
<keyword evidence="2" id="KW-1185">Reference proteome</keyword>
<evidence type="ECO:0000313" key="1">
    <source>
        <dbReference type="EMBL" id="KAE8375497.1"/>
    </source>
</evidence>
<gene>
    <name evidence="1" type="ORF">BDV26DRAFT_267755</name>
</gene>
<proteinExistence type="predicted"/>
<dbReference type="EMBL" id="ML736259">
    <property type="protein sequence ID" value="KAE8375497.1"/>
    <property type="molecule type" value="Genomic_DNA"/>
</dbReference>
<reference evidence="1 2" key="1">
    <citation type="submission" date="2019-04" db="EMBL/GenBank/DDBJ databases">
        <title>Friends and foes A comparative genomics studyof 23 Aspergillus species from section Flavi.</title>
        <authorList>
            <consortium name="DOE Joint Genome Institute"/>
            <person name="Kjaerbolling I."/>
            <person name="Vesth T."/>
            <person name="Frisvad J.C."/>
            <person name="Nybo J.L."/>
            <person name="Theobald S."/>
            <person name="Kildgaard S."/>
            <person name="Isbrandt T."/>
            <person name="Kuo A."/>
            <person name="Sato A."/>
            <person name="Lyhne E.K."/>
            <person name="Kogle M.E."/>
            <person name="Wiebenga A."/>
            <person name="Kun R.S."/>
            <person name="Lubbers R.J."/>
            <person name="Makela M.R."/>
            <person name="Barry K."/>
            <person name="Chovatia M."/>
            <person name="Clum A."/>
            <person name="Daum C."/>
            <person name="Haridas S."/>
            <person name="He G."/>
            <person name="LaButti K."/>
            <person name="Lipzen A."/>
            <person name="Mondo S."/>
            <person name="Riley R."/>
            <person name="Salamov A."/>
            <person name="Simmons B.A."/>
            <person name="Magnuson J.K."/>
            <person name="Henrissat B."/>
            <person name="Mortensen U.H."/>
            <person name="Larsen T.O."/>
            <person name="Devries R.P."/>
            <person name="Grigoriev I.V."/>
            <person name="Machida M."/>
            <person name="Baker S.E."/>
            <person name="Andersen M.R."/>
        </authorList>
    </citation>
    <scope>NUCLEOTIDE SEQUENCE [LARGE SCALE GENOMIC DNA]</scope>
    <source>
        <strain evidence="1 2">IBT 29228</strain>
    </source>
</reference>
<name>A0A5N7B056_9EURO</name>